<keyword evidence="3" id="KW-1185">Reference proteome</keyword>
<dbReference type="SMART" id="SM00849">
    <property type="entry name" value="Lactamase_B"/>
    <property type="match status" value="1"/>
</dbReference>
<dbReference type="CDD" id="cd07726">
    <property type="entry name" value="ST1585-like_MBL-fold"/>
    <property type="match status" value="1"/>
</dbReference>
<evidence type="ECO:0000313" key="2">
    <source>
        <dbReference type="EMBL" id="SKA81688.1"/>
    </source>
</evidence>
<dbReference type="InterPro" id="IPR050855">
    <property type="entry name" value="NDM-1-like"/>
</dbReference>
<dbReference type="AlphaFoldDB" id="A0A1T4WXV0"/>
<reference evidence="3" key="1">
    <citation type="submission" date="2017-02" db="EMBL/GenBank/DDBJ databases">
        <authorList>
            <person name="Varghese N."/>
            <person name="Submissions S."/>
        </authorList>
    </citation>
    <scope>NUCLEOTIDE SEQUENCE [LARGE SCALE GENOMIC DNA]</scope>
    <source>
        <strain evidence="3">ATCC 700200</strain>
    </source>
</reference>
<dbReference type="InterPro" id="IPR037482">
    <property type="entry name" value="ST1585_MBL-fold"/>
</dbReference>
<dbReference type="InterPro" id="IPR036866">
    <property type="entry name" value="RibonucZ/Hydroxyglut_hydro"/>
</dbReference>
<evidence type="ECO:0000313" key="3">
    <source>
        <dbReference type="Proteomes" id="UP000190774"/>
    </source>
</evidence>
<dbReference type="PANTHER" id="PTHR42951">
    <property type="entry name" value="METALLO-BETA-LACTAMASE DOMAIN-CONTAINING"/>
    <property type="match status" value="1"/>
</dbReference>
<dbReference type="Gene3D" id="3.60.15.10">
    <property type="entry name" value="Ribonuclease Z/Hydroxyacylglutathione hydrolase-like"/>
    <property type="match status" value="1"/>
</dbReference>
<gene>
    <name evidence="2" type="ORF">SAMN02745166_00791</name>
</gene>
<feature type="domain" description="Metallo-beta-lactamase" evidence="1">
    <location>
        <begin position="16"/>
        <end position="211"/>
    </location>
</feature>
<dbReference type="Proteomes" id="UP000190774">
    <property type="component" value="Unassembled WGS sequence"/>
</dbReference>
<dbReference type="STRING" id="48467.SAMN02745166_00791"/>
<dbReference type="RefSeq" id="WP_078811996.1">
    <property type="nucleotide sequence ID" value="NZ_FUYE01000002.1"/>
</dbReference>
<organism evidence="2 3">
    <name type="scientific">Prosthecobacter debontii</name>
    <dbReference type="NCBI Taxonomy" id="48467"/>
    <lineage>
        <taxon>Bacteria</taxon>
        <taxon>Pseudomonadati</taxon>
        <taxon>Verrucomicrobiota</taxon>
        <taxon>Verrucomicrobiia</taxon>
        <taxon>Verrucomicrobiales</taxon>
        <taxon>Verrucomicrobiaceae</taxon>
        <taxon>Prosthecobacter</taxon>
    </lineage>
</organism>
<dbReference type="Pfam" id="PF00753">
    <property type="entry name" value="Lactamase_B"/>
    <property type="match status" value="1"/>
</dbReference>
<name>A0A1T4WXV0_9BACT</name>
<accession>A0A1T4WXV0</accession>
<dbReference type="EMBL" id="FUYE01000002">
    <property type="protein sequence ID" value="SKA81688.1"/>
    <property type="molecule type" value="Genomic_DNA"/>
</dbReference>
<protein>
    <submittedName>
        <fullName evidence="2">Glyoxylase, beta-lactamase superfamily II</fullName>
    </submittedName>
</protein>
<proteinExistence type="predicted"/>
<evidence type="ECO:0000259" key="1">
    <source>
        <dbReference type="SMART" id="SM00849"/>
    </source>
</evidence>
<dbReference type="OrthoDB" id="9761531at2"/>
<dbReference type="SUPFAM" id="SSF56281">
    <property type="entry name" value="Metallo-hydrolase/oxidoreductase"/>
    <property type="match status" value="1"/>
</dbReference>
<sequence length="295" mass="32657">MTVHTLDLHFQNTPGLIAAYLVESQGELALIETGPGSTLPTLCQAISNLGFRLESVRHVLVTHIHLDHAGAAGWWAQQGAQVYCHTNAARHLIDPSRLVESARMVYGDAMDRLWGEMLPAPAEKVTILKDGESLVIGDQQIVACDTPGHARHHLAFIVGSACFTGDVAGLRLKQSGYLSVTAAPPQFDPPAYLASLNRLLAGHFDRLFLTHFGEITDVQKHLLHYQGRVEQVHQNVRQWVQQGLTEDQLREKYEDTERTLATSVGLSEEAWRLHEMANSTQMCADGVRLFVEKNS</sequence>
<dbReference type="PANTHER" id="PTHR42951:SF22">
    <property type="entry name" value="METALLO BETA-LACTAMASE SUPERFAMILY LIPOPROTEIN"/>
    <property type="match status" value="1"/>
</dbReference>
<dbReference type="InterPro" id="IPR001279">
    <property type="entry name" value="Metallo-B-lactamas"/>
</dbReference>